<sequence>MKAMASITQRIQAFLTSPRGRQLVDQGRRQLAKPENQQRLRSLFARLQNRSHRR</sequence>
<protein>
    <submittedName>
        <fullName evidence="2">Uncharacterized protein</fullName>
    </submittedName>
</protein>
<dbReference type="AlphaFoldDB" id="A0A1I2GYK9"/>
<organism evidence="2 3">
    <name type="scientific">Actinoplanes philippinensis</name>
    <dbReference type="NCBI Taxonomy" id="35752"/>
    <lineage>
        <taxon>Bacteria</taxon>
        <taxon>Bacillati</taxon>
        <taxon>Actinomycetota</taxon>
        <taxon>Actinomycetes</taxon>
        <taxon>Micromonosporales</taxon>
        <taxon>Micromonosporaceae</taxon>
        <taxon>Actinoplanes</taxon>
    </lineage>
</organism>
<feature type="region of interest" description="Disordered" evidence="1">
    <location>
        <begin position="18"/>
        <end position="54"/>
    </location>
</feature>
<evidence type="ECO:0000313" key="3">
    <source>
        <dbReference type="Proteomes" id="UP000199645"/>
    </source>
</evidence>
<evidence type="ECO:0000313" key="2">
    <source>
        <dbReference type="EMBL" id="SFF22243.1"/>
    </source>
</evidence>
<proteinExistence type="predicted"/>
<keyword evidence="3" id="KW-1185">Reference proteome</keyword>
<dbReference type="STRING" id="35752.SAMN05421541_107282"/>
<evidence type="ECO:0000256" key="1">
    <source>
        <dbReference type="SAM" id="MobiDB-lite"/>
    </source>
</evidence>
<dbReference type="Proteomes" id="UP000199645">
    <property type="component" value="Unassembled WGS sequence"/>
</dbReference>
<name>A0A1I2GYK9_9ACTN</name>
<dbReference type="EMBL" id="FONV01000007">
    <property type="protein sequence ID" value="SFF22243.1"/>
    <property type="molecule type" value="Genomic_DNA"/>
</dbReference>
<accession>A0A1I2GYK9</accession>
<gene>
    <name evidence="2" type="ORF">SAMN05421541_107282</name>
</gene>
<reference evidence="2 3" key="1">
    <citation type="submission" date="2016-10" db="EMBL/GenBank/DDBJ databases">
        <authorList>
            <person name="de Groot N.N."/>
        </authorList>
    </citation>
    <scope>NUCLEOTIDE SEQUENCE [LARGE SCALE GENOMIC DNA]</scope>
    <source>
        <strain evidence="2 3">DSM 43019</strain>
    </source>
</reference>